<comment type="catalytic activity">
    <reaction evidence="5 8">
        <text>a 2'-deoxycytidine in DNA + S-adenosyl-L-methionine = a 5-methyl-2'-deoxycytidine in DNA + S-adenosyl-L-homocysteine + H(+)</text>
        <dbReference type="Rhea" id="RHEA:13681"/>
        <dbReference type="Rhea" id="RHEA-COMP:11369"/>
        <dbReference type="Rhea" id="RHEA-COMP:11370"/>
        <dbReference type="ChEBI" id="CHEBI:15378"/>
        <dbReference type="ChEBI" id="CHEBI:57856"/>
        <dbReference type="ChEBI" id="CHEBI:59789"/>
        <dbReference type="ChEBI" id="CHEBI:85452"/>
        <dbReference type="ChEBI" id="CHEBI:85454"/>
        <dbReference type="EC" id="2.1.1.37"/>
    </reaction>
</comment>
<dbReference type="PROSITE" id="PS51679">
    <property type="entry name" value="SAM_MT_C5"/>
    <property type="match status" value="1"/>
</dbReference>
<dbReference type="Gene3D" id="3.40.50.150">
    <property type="entry name" value="Vaccinia Virus protein VP39"/>
    <property type="match status" value="1"/>
</dbReference>
<proteinExistence type="inferred from homology"/>
<reference evidence="9 10" key="1">
    <citation type="submission" date="2016-01" db="EMBL/GenBank/DDBJ databases">
        <authorList>
            <person name="Regsiter A."/>
            <person name="william w."/>
        </authorList>
    </citation>
    <scope>NUCLEOTIDE SEQUENCE [LARGE SCALE GENOMIC DNA]</scope>
    <source>
        <strain evidence="9 10">CFBP 5494</strain>
    </source>
</reference>
<keyword evidence="2 6" id="KW-0808">Transferase</keyword>
<evidence type="ECO:0000256" key="2">
    <source>
        <dbReference type="ARBA" id="ARBA00022679"/>
    </source>
</evidence>
<protein>
    <recommendedName>
        <fullName evidence="8">Cytosine-specific methyltransferase</fullName>
        <ecNumber evidence="8">2.1.1.37</ecNumber>
    </recommendedName>
</protein>
<dbReference type="GO" id="GO:0009307">
    <property type="term" value="P:DNA restriction-modification system"/>
    <property type="evidence" value="ECO:0007669"/>
    <property type="project" value="UniProtKB-KW"/>
</dbReference>
<dbReference type="Pfam" id="PF00145">
    <property type="entry name" value="DNA_methylase"/>
    <property type="match status" value="1"/>
</dbReference>
<keyword evidence="4" id="KW-0680">Restriction system</keyword>
<dbReference type="GO" id="GO:0003886">
    <property type="term" value="F:DNA (cytosine-5-)-methyltransferase activity"/>
    <property type="evidence" value="ECO:0007669"/>
    <property type="project" value="UniProtKB-EC"/>
</dbReference>
<evidence type="ECO:0000313" key="9">
    <source>
        <dbReference type="EMBL" id="CUX03359.1"/>
    </source>
</evidence>
<dbReference type="Gene3D" id="3.90.120.10">
    <property type="entry name" value="DNA Methylase, subunit A, domain 2"/>
    <property type="match status" value="1"/>
</dbReference>
<evidence type="ECO:0000256" key="5">
    <source>
        <dbReference type="ARBA" id="ARBA00047422"/>
    </source>
</evidence>
<evidence type="ECO:0000256" key="6">
    <source>
        <dbReference type="PROSITE-ProRule" id="PRU01016"/>
    </source>
</evidence>
<dbReference type="PRINTS" id="PR00105">
    <property type="entry name" value="C5METTRFRASE"/>
</dbReference>
<dbReference type="GO" id="GO:0032259">
    <property type="term" value="P:methylation"/>
    <property type="evidence" value="ECO:0007669"/>
    <property type="project" value="UniProtKB-KW"/>
</dbReference>
<sequence length="748" mass="82539">MSSNEPPIDEPPVEKTAEEIATELARLKAQRLNSIARKIRKARSAITFKLLAIADLLAGAKDELRVYGKEGVEDVKRSQATLRSFVNNEGMLPRDEFKTFQRLSSITAEERELLTEQGSGFSVLKAIVDDAGLRNDVIKRMRANIVMDAAAVRRVRLQRKLAAETPLQAFLRVNPNFAVIESRKETRAATKSFEKDAAAFVLKLGDLAQAGDLSEDDHQARWNILRPIAGDLVARFRAFFDAQDMPVDWRELHMVYSSDEEYGKISGMLLALETMASGDFYIPDEENGGYCETDDLNIDHRLIDAVGQIVGISINQALAMPTAKRVKRILPAEAKANTRKLVAPERLLRSVEICAGAGGQALGLHDAGFRAHAIFEREADAAETLRQHFHGAVERVFTEDVTRVDFRHYRGRVDLVAGGVPCQPFSTAGVRKGEEDDRDLFRRAVEIVDEIQPRAFFFENVKGFGDAPYLAYRSELSAAFEAIGYQCKLFPILGSDYGLAQGRPRVAFVGFRDPDAMSRFKVPPAFPQWGSSLSSAIGDLVSSNGWKGFDEWTKIANGRCPTIVGGSRKSDKFSFACGHTKETWALLGIDSTELSAAAPGPDHKGQFRLTLGMGARIQGFPDGWRFQGKKKQIKSQIGNAFPPVMAKAVGLAIHAALENVEFDYEKALTAGFTTPPPPRPAKKLGSGRLTGLSRYNMGHDVPELEHRFFSELSMDENTGADLIIGPGDYQVLKTQEKAEKSETPETVE</sequence>
<dbReference type="NCBIfam" id="TIGR00675">
    <property type="entry name" value="dcm"/>
    <property type="match status" value="1"/>
</dbReference>
<organism evidence="9 10">
    <name type="scientific">Agrobacterium genomosp. 2 str. CFBP 5494</name>
    <dbReference type="NCBI Taxonomy" id="1183436"/>
    <lineage>
        <taxon>Bacteria</taxon>
        <taxon>Pseudomonadati</taxon>
        <taxon>Pseudomonadota</taxon>
        <taxon>Alphaproteobacteria</taxon>
        <taxon>Hyphomicrobiales</taxon>
        <taxon>Rhizobiaceae</taxon>
        <taxon>Rhizobium/Agrobacterium group</taxon>
        <taxon>Agrobacterium</taxon>
        <taxon>Agrobacterium tumefaciens complex</taxon>
    </lineage>
</organism>
<evidence type="ECO:0000256" key="7">
    <source>
        <dbReference type="RuleBase" id="RU000416"/>
    </source>
</evidence>
<comment type="similarity">
    <text evidence="6 7">Belongs to the class I-like SAM-binding methyltransferase superfamily. C5-methyltransferase family.</text>
</comment>
<dbReference type="EMBL" id="FBVY01000047">
    <property type="protein sequence ID" value="CUX03359.1"/>
    <property type="molecule type" value="Genomic_DNA"/>
</dbReference>
<accession>A0A9W5B7K5</accession>
<keyword evidence="1 6" id="KW-0489">Methyltransferase</keyword>
<evidence type="ECO:0000256" key="8">
    <source>
        <dbReference type="RuleBase" id="RU000417"/>
    </source>
</evidence>
<dbReference type="PANTHER" id="PTHR10629:SF52">
    <property type="entry name" value="DNA (CYTOSINE-5)-METHYLTRANSFERASE 1"/>
    <property type="match status" value="1"/>
</dbReference>
<comment type="caution">
    <text evidence="9">The sequence shown here is derived from an EMBL/GenBank/DDBJ whole genome shotgun (WGS) entry which is preliminary data.</text>
</comment>
<evidence type="ECO:0000256" key="1">
    <source>
        <dbReference type="ARBA" id="ARBA00022603"/>
    </source>
</evidence>
<name>A0A9W5B7K5_9HYPH</name>
<evidence type="ECO:0000256" key="3">
    <source>
        <dbReference type="ARBA" id="ARBA00022691"/>
    </source>
</evidence>
<keyword evidence="3 6" id="KW-0949">S-adenosyl-L-methionine</keyword>
<feature type="active site" evidence="6">
    <location>
        <position position="422"/>
    </location>
</feature>
<dbReference type="InterPro" id="IPR001525">
    <property type="entry name" value="C5_MeTfrase"/>
</dbReference>
<keyword evidence="10" id="KW-1185">Reference proteome</keyword>
<dbReference type="PROSITE" id="PS00094">
    <property type="entry name" value="C5_MTASE_1"/>
    <property type="match status" value="1"/>
</dbReference>
<dbReference type="Proteomes" id="UP000191933">
    <property type="component" value="Unassembled WGS sequence"/>
</dbReference>
<dbReference type="InterPro" id="IPR050390">
    <property type="entry name" value="C5-Methyltransferase"/>
</dbReference>
<dbReference type="InterPro" id="IPR018117">
    <property type="entry name" value="C5_DNA_meth_AS"/>
</dbReference>
<dbReference type="EC" id="2.1.1.37" evidence="8"/>
<dbReference type="AlphaFoldDB" id="A0A9W5B7K5"/>
<dbReference type="InterPro" id="IPR029063">
    <property type="entry name" value="SAM-dependent_MTases_sf"/>
</dbReference>
<evidence type="ECO:0000313" key="10">
    <source>
        <dbReference type="Proteomes" id="UP000191933"/>
    </source>
</evidence>
<evidence type="ECO:0000256" key="4">
    <source>
        <dbReference type="ARBA" id="ARBA00022747"/>
    </source>
</evidence>
<dbReference type="SUPFAM" id="SSF53335">
    <property type="entry name" value="S-adenosyl-L-methionine-dependent methyltransferases"/>
    <property type="match status" value="1"/>
</dbReference>
<dbReference type="PANTHER" id="PTHR10629">
    <property type="entry name" value="CYTOSINE-SPECIFIC METHYLTRANSFERASE"/>
    <property type="match status" value="1"/>
</dbReference>
<gene>
    <name evidence="9" type="ORF">AGR2A_pb10125</name>
</gene>